<sequence>MRLRLLDATVECLVDHGYAGTTTHRVAEVAGVTRGAQIHHFRSKEDLVIAAIEHLAHQRAEAAIRELGRIERSDDLPTAILEFLWDIHQGPLTVATFELWIASRTDPALAEQVQRVEPVVNGAVLAAIAQVLPERAAAQKELRDAVYTAMDALRGIFVGSFADSDPARLRRRWDRAATRLHRDIGSALAEAAQAPA</sequence>
<dbReference type="PANTHER" id="PTHR30055">
    <property type="entry name" value="HTH-TYPE TRANSCRIPTIONAL REGULATOR RUTR"/>
    <property type="match status" value="1"/>
</dbReference>
<dbReference type="EMBL" id="JACKSJ010000119">
    <property type="protein sequence ID" value="MCV7171312.1"/>
    <property type="molecule type" value="Genomic_DNA"/>
</dbReference>
<dbReference type="GO" id="GO:0003700">
    <property type="term" value="F:DNA-binding transcription factor activity"/>
    <property type="evidence" value="ECO:0007669"/>
    <property type="project" value="TreeGrafter"/>
</dbReference>
<dbReference type="InterPro" id="IPR050109">
    <property type="entry name" value="HTH-type_TetR-like_transc_reg"/>
</dbReference>
<name>A0A9X2YRG5_9MYCO</name>
<dbReference type="InterPro" id="IPR001647">
    <property type="entry name" value="HTH_TetR"/>
</dbReference>
<evidence type="ECO:0000259" key="3">
    <source>
        <dbReference type="PROSITE" id="PS50977"/>
    </source>
</evidence>
<accession>A0A9X2YRG5</accession>
<comment type="caution">
    <text evidence="4">The sequence shown here is derived from an EMBL/GenBank/DDBJ whole genome shotgun (WGS) entry which is preliminary data.</text>
</comment>
<reference evidence="4" key="2">
    <citation type="journal article" date="2022" name="BMC Genomics">
        <title>Comparative genome analysis of mycobacteria focusing on tRNA and non-coding RNA.</title>
        <authorList>
            <person name="Behra P.R.K."/>
            <person name="Pettersson B.M.F."/>
            <person name="Ramesh M."/>
            <person name="Das S."/>
            <person name="Dasgupta S."/>
            <person name="Kirsebom L.A."/>
        </authorList>
    </citation>
    <scope>NUCLEOTIDE SEQUENCE</scope>
    <source>
        <strain evidence="4">DSM 44615</strain>
    </source>
</reference>
<evidence type="ECO:0000313" key="4">
    <source>
        <dbReference type="EMBL" id="MCV7171312.1"/>
    </source>
</evidence>
<feature type="DNA-binding region" description="H-T-H motif" evidence="2">
    <location>
        <begin position="22"/>
        <end position="41"/>
    </location>
</feature>
<evidence type="ECO:0000256" key="2">
    <source>
        <dbReference type="PROSITE-ProRule" id="PRU00335"/>
    </source>
</evidence>
<evidence type="ECO:0000256" key="1">
    <source>
        <dbReference type="ARBA" id="ARBA00023125"/>
    </source>
</evidence>
<evidence type="ECO:0000313" key="5">
    <source>
        <dbReference type="Proteomes" id="UP001140293"/>
    </source>
</evidence>
<protein>
    <submittedName>
        <fullName evidence="4">TetR/AcrR family transcriptional regulator</fullName>
    </submittedName>
</protein>
<keyword evidence="5" id="KW-1185">Reference proteome</keyword>
<dbReference type="PRINTS" id="PR00455">
    <property type="entry name" value="HTHTETR"/>
</dbReference>
<dbReference type="Proteomes" id="UP001140293">
    <property type="component" value="Unassembled WGS sequence"/>
</dbReference>
<dbReference type="PROSITE" id="PS50977">
    <property type="entry name" value="HTH_TETR_2"/>
    <property type="match status" value="1"/>
</dbReference>
<reference evidence="4" key="1">
    <citation type="submission" date="2020-07" db="EMBL/GenBank/DDBJ databases">
        <authorList>
            <person name="Pettersson B.M.F."/>
            <person name="Behra P.R.K."/>
            <person name="Ramesh M."/>
            <person name="Das S."/>
            <person name="Dasgupta S."/>
            <person name="Kirsebom L.A."/>
        </authorList>
    </citation>
    <scope>NUCLEOTIDE SEQUENCE</scope>
    <source>
        <strain evidence="4">DSM 44615</strain>
    </source>
</reference>
<dbReference type="Gene3D" id="1.10.357.10">
    <property type="entry name" value="Tetracycline Repressor, domain 2"/>
    <property type="match status" value="1"/>
</dbReference>
<dbReference type="Pfam" id="PF00440">
    <property type="entry name" value="TetR_N"/>
    <property type="match status" value="1"/>
</dbReference>
<keyword evidence="1 2" id="KW-0238">DNA-binding</keyword>
<dbReference type="SUPFAM" id="SSF46689">
    <property type="entry name" value="Homeodomain-like"/>
    <property type="match status" value="1"/>
</dbReference>
<organism evidence="4 5">
    <name type="scientific">[Mycobacterium] manitobense</name>
    <dbReference type="NCBI Taxonomy" id="190147"/>
    <lineage>
        <taxon>Bacteria</taxon>
        <taxon>Bacillati</taxon>
        <taxon>Actinomycetota</taxon>
        <taxon>Actinomycetes</taxon>
        <taxon>Mycobacteriales</taxon>
        <taxon>Mycobacteriaceae</taxon>
        <taxon>Mycolicibacterium</taxon>
    </lineage>
</organism>
<dbReference type="InterPro" id="IPR009057">
    <property type="entry name" value="Homeodomain-like_sf"/>
</dbReference>
<gene>
    <name evidence="4" type="ORF">H7I41_15465</name>
</gene>
<dbReference type="PANTHER" id="PTHR30055:SF226">
    <property type="entry name" value="HTH-TYPE TRANSCRIPTIONAL REGULATOR PKSA"/>
    <property type="match status" value="1"/>
</dbReference>
<proteinExistence type="predicted"/>
<dbReference type="AlphaFoldDB" id="A0A9X2YRG5"/>
<dbReference type="GO" id="GO:0000976">
    <property type="term" value="F:transcription cis-regulatory region binding"/>
    <property type="evidence" value="ECO:0007669"/>
    <property type="project" value="TreeGrafter"/>
</dbReference>
<feature type="domain" description="HTH tetR-type" evidence="3">
    <location>
        <begin position="1"/>
        <end position="59"/>
    </location>
</feature>